<accession>A0A2M7THP8</accession>
<feature type="transmembrane region" description="Helical" evidence="1">
    <location>
        <begin position="7"/>
        <end position="27"/>
    </location>
</feature>
<name>A0A2M7THP8_UNCKA</name>
<reference evidence="3" key="1">
    <citation type="submission" date="2017-09" db="EMBL/GenBank/DDBJ databases">
        <title>Depth-based differentiation of microbial function through sediment-hosted aquifers and enrichment of novel symbionts in the deep terrestrial subsurface.</title>
        <authorList>
            <person name="Probst A.J."/>
            <person name="Ladd B."/>
            <person name="Jarett J.K."/>
            <person name="Geller-Mcgrath D.E."/>
            <person name="Sieber C.M.K."/>
            <person name="Emerson J.B."/>
            <person name="Anantharaman K."/>
            <person name="Thomas B.C."/>
            <person name="Malmstrom R."/>
            <person name="Stieglmeier M."/>
            <person name="Klingl A."/>
            <person name="Woyke T."/>
            <person name="Ryan C.M."/>
            <person name="Banfield J.F."/>
        </authorList>
    </citation>
    <scope>NUCLEOTIDE SEQUENCE [LARGE SCALE GENOMIC DNA]</scope>
</reference>
<keyword evidence="1" id="KW-1133">Transmembrane helix</keyword>
<protein>
    <submittedName>
        <fullName evidence="2">Uncharacterized protein</fullName>
    </submittedName>
</protein>
<comment type="caution">
    <text evidence="2">The sequence shown here is derived from an EMBL/GenBank/DDBJ whole genome shotgun (WGS) entry which is preliminary data.</text>
</comment>
<dbReference type="Proteomes" id="UP000228920">
    <property type="component" value="Unassembled WGS sequence"/>
</dbReference>
<proteinExistence type="predicted"/>
<keyword evidence="1" id="KW-0812">Transmembrane</keyword>
<evidence type="ECO:0000313" key="2">
    <source>
        <dbReference type="EMBL" id="PIZ45823.1"/>
    </source>
</evidence>
<organism evidence="2 3">
    <name type="scientific">candidate division WWE3 bacterium CG_4_10_14_0_2_um_filter_41_14</name>
    <dbReference type="NCBI Taxonomy" id="1975072"/>
    <lineage>
        <taxon>Bacteria</taxon>
        <taxon>Katanobacteria</taxon>
    </lineage>
</organism>
<evidence type="ECO:0000313" key="3">
    <source>
        <dbReference type="Proteomes" id="UP000228920"/>
    </source>
</evidence>
<gene>
    <name evidence="2" type="ORF">COY32_04705</name>
</gene>
<keyword evidence="1" id="KW-0472">Membrane</keyword>
<dbReference type="AlphaFoldDB" id="A0A2M7THP8"/>
<sequence length="221" mass="25119">MSKSAKIIAICAITTILLIPFVFINYLNPIIHRLQAVENPQATKAAFVVLREYLTDFYPALVKELPNTKILYQQMDNGIEGYVVPAEISESKQNIIYINDHFQKEPAVLTAIVIVHEMTHVLQFKNGSEHDCVEKEVTAFTNEAYFYAFLDTKDRNTLLYAARKFEDPVSKMTVATAQILDKNITDCGAENTNCWIDATKNTVRNLVLDSETYRKNCNVTE</sequence>
<evidence type="ECO:0000256" key="1">
    <source>
        <dbReference type="SAM" id="Phobius"/>
    </source>
</evidence>
<dbReference type="EMBL" id="PFNL01000122">
    <property type="protein sequence ID" value="PIZ45823.1"/>
    <property type="molecule type" value="Genomic_DNA"/>
</dbReference>